<dbReference type="CDD" id="cd06225">
    <property type="entry name" value="HAMP"/>
    <property type="match status" value="1"/>
</dbReference>
<organism evidence="2 3">
    <name type="scientific">Roseovarius gaetbuli</name>
    <dbReference type="NCBI Taxonomy" id="1356575"/>
    <lineage>
        <taxon>Bacteria</taxon>
        <taxon>Pseudomonadati</taxon>
        <taxon>Pseudomonadota</taxon>
        <taxon>Alphaproteobacteria</taxon>
        <taxon>Rhodobacterales</taxon>
        <taxon>Roseobacteraceae</taxon>
        <taxon>Roseovarius</taxon>
    </lineage>
</organism>
<evidence type="ECO:0000256" key="1">
    <source>
        <dbReference type="SAM" id="Phobius"/>
    </source>
</evidence>
<keyword evidence="1" id="KW-0812">Transmembrane</keyword>
<dbReference type="Gene3D" id="6.10.340.10">
    <property type="match status" value="1"/>
</dbReference>
<keyword evidence="3" id="KW-1185">Reference proteome</keyword>
<feature type="transmembrane region" description="Helical" evidence="1">
    <location>
        <begin position="40"/>
        <end position="61"/>
    </location>
</feature>
<keyword evidence="1" id="KW-0472">Membrane</keyword>
<evidence type="ECO:0000313" key="3">
    <source>
        <dbReference type="Proteomes" id="UP000194012"/>
    </source>
</evidence>
<dbReference type="AlphaFoldDB" id="A0A1X6YFR8"/>
<protein>
    <submittedName>
        <fullName evidence="2">HAMP domain protein</fullName>
    </submittedName>
</protein>
<sequence length="103" mass="11018">MAANAVVTPQLGRPFGLYVVTEMPRDALFAAANKMLVRNAVVAFVLIFLAIGIAGIIGAHLSDPLRQLADAVRRHVDDEPFDLRVSSDDEIGELTLAFASLGN</sequence>
<reference evidence="3" key="1">
    <citation type="submission" date="2017-03" db="EMBL/GenBank/DDBJ databases">
        <authorList>
            <person name="Rodrigo-Torres L."/>
            <person name="Arahal R.D."/>
            <person name="Lucena T."/>
        </authorList>
    </citation>
    <scope>NUCLEOTIDE SEQUENCE [LARGE SCALE GENOMIC DNA]</scope>
    <source>
        <strain evidence="3">CECT 8370</strain>
    </source>
</reference>
<name>A0A1X6YFR8_9RHOB</name>
<accession>A0A1X6YFR8</accession>
<evidence type="ECO:0000313" key="2">
    <source>
        <dbReference type="EMBL" id="SLN19785.1"/>
    </source>
</evidence>
<gene>
    <name evidence="2" type="ORF">ROG8370_00643</name>
</gene>
<dbReference type="EMBL" id="FWFJ01000004">
    <property type="protein sequence ID" value="SLN19785.1"/>
    <property type="molecule type" value="Genomic_DNA"/>
</dbReference>
<proteinExistence type="predicted"/>
<dbReference type="Proteomes" id="UP000194012">
    <property type="component" value="Unassembled WGS sequence"/>
</dbReference>
<keyword evidence="1" id="KW-1133">Transmembrane helix</keyword>